<keyword evidence="2" id="KW-0732">Signal</keyword>
<gene>
    <name evidence="7" type="ORF">MNBD_GAMMA15-766</name>
</gene>
<dbReference type="GO" id="GO:0030288">
    <property type="term" value="C:outer membrane-bounded periplasmic space"/>
    <property type="evidence" value="ECO:0007669"/>
    <property type="project" value="TreeGrafter"/>
</dbReference>
<name>A0A3B0YWK0_9ZZZZ</name>
<dbReference type="Gene3D" id="2.60.40.3500">
    <property type="match status" value="1"/>
</dbReference>
<dbReference type="InterPro" id="IPR018392">
    <property type="entry name" value="LysM"/>
</dbReference>
<dbReference type="GO" id="GO:0008745">
    <property type="term" value="F:N-acetylmuramoyl-L-alanine amidase activity"/>
    <property type="evidence" value="ECO:0007669"/>
    <property type="project" value="UniProtKB-EC"/>
</dbReference>
<dbReference type="CDD" id="cd00118">
    <property type="entry name" value="LysM"/>
    <property type="match status" value="1"/>
</dbReference>
<dbReference type="FunFam" id="3.40.630.40:FF:000001">
    <property type="entry name" value="N-acetylmuramoyl-L-alanine amidase"/>
    <property type="match status" value="1"/>
</dbReference>
<proteinExistence type="predicted"/>
<dbReference type="EMBL" id="UOFN01000097">
    <property type="protein sequence ID" value="VAW78629.1"/>
    <property type="molecule type" value="Genomic_DNA"/>
</dbReference>
<evidence type="ECO:0000256" key="5">
    <source>
        <dbReference type="ARBA" id="ARBA00023316"/>
    </source>
</evidence>
<evidence type="ECO:0000259" key="6">
    <source>
        <dbReference type="PROSITE" id="PS51782"/>
    </source>
</evidence>
<evidence type="ECO:0000256" key="3">
    <source>
        <dbReference type="ARBA" id="ARBA00022764"/>
    </source>
</evidence>
<sequence length="435" mass="48043">MKRFGPLLLLLLTSLANAGSLQVKGVRLWAAPDSTRVVFDVTGPVEHKLLTLKDPNRLVIDLKHASVNKALVKQLESSGMVKGLRSGTRNKDDLRLVLDLTSPVKPKSFVLKPNDQYGHRLVIDLFSASQAKKSKPKTAKAIIKPAVLRDLVVAIDAGHGGEDPGARGRKGTREKDVVLGIARSLKRLIDKEPGMKAVLVRDGDYYIGLRKRMNKARKHRADLFISIHADAFRDRRVQGASVYVLSRRGATTEMARWLEERENAADLVGGVSLDDKDDLLAEVLLDLAQTATLEASTGVAGNVLSELKRIGKMHKRQVQHARFVVLKSPDIPSILIETAFISNPSEEKRLRSSKHQQKVANSIFKGVRSYFVSNPPVGTRLAKVTPRRHVVRRGDTLSHIAQRYGVSMSSLRNRNRIKGDRLLVGNVLKIPSRGG</sequence>
<comment type="subcellular location">
    <subcellularLocation>
        <location evidence="1">Periplasm</location>
    </subcellularLocation>
</comment>
<dbReference type="Pfam" id="PF01520">
    <property type="entry name" value="Amidase_3"/>
    <property type="match status" value="1"/>
</dbReference>
<dbReference type="InterPro" id="IPR050695">
    <property type="entry name" value="N-acetylmuramoyl_amidase_3"/>
</dbReference>
<keyword evidence="4 7" id="KW-0378">Hydrolase</keyword>
<dbReference type="AlphaFoldDB" id="A0A3B0YWK0"/>
<dbReference type="Gene3D" id="3.10.350.10">
    <property type="entry name" value="LysM domain"/>
    <property type="match status" value="1"/>
</dbReference>
<evidence type="ECO:0000256" key="2">
    <source>
        <dbReference type="ARBA" id="ARBA00022729"/>
    </source>
</evidence>
<dbReference type="SUPFAM" id="SSF54106">
    <property type="entry name" value="LysM domain"/>
    <property type="match status" value="1"/>
</dbReference>
<keyword evidence="5" id="KW-0961">Cell wall biogenesis/degradation</keyword>
<dbReference type="SMART" id="SM00646">
    <property type="entry name" value="Ami_3"/>
    <property type="match status" value="1"/>
</dbReference>
<keyword evidence="3" id="KW-0574">Periplasm</keyword>
<dbReference type="Pfam" id="PF11741">
    <property type="entry name" value="AMIN"/>
    <property type="match status" value="1"/>
</dbReference>
<evidence type="ECO:0000256" key="1">
    <source>
        <dbReference type="ARBA" id="ARBA00004418"/>
    </source>
</evidence>
<dbReference type="CDD" id="cd02696">
    <property type="entry name" value="MurNAc-LAA"/>
    <property type="match status" value="1"/>
</dbReference>
<evidence type="ECO:0000256" key="4">
    <source>
        <dbReference type="ARBA" id="ARBA00022801"/>
    </source>
</evidence>
<dbReference type="InterPro" id="IPR036779">
    <property type="entry name" value="LysM_dom_sf"/>
</dbReference>
<dbReference type="SMART" id="SM00257">
    <property type="entry name" value="LysM"/>
    <property type="match status" value="1"/>
</dbReference>
<accession>A0A3B0YWK0</accession>
<feature type="domain" description="LysM" evidence="6">
    <location>
        <begin position="387"/>
        <end position="430"/>
    </location>
</feature>
<dbReference type="InterPro" id="IPR002508">
    <property type="entry name" value="MurNAc-LAA_cat"/>
</dbReference>
<protein>
    <submittedName>
        <fullName evidence="7">N-acetylmuramoyl-L-alanine amidase</fullName>
        <ecNumber evidence="7">3.5.1.28</ecNumber>
    </submittedName>
</protein>
<reference evidence="7" key="1">
    <citation type="submission" date="2018-06" db="EMBL/GenBank/DDBJ databases">
        <authorList>
            <person name="Zhirakovskaya E."/>
        </authorList>
    </citation>
    <scope>NUCLEOTIDE SEQUENCE</scope>
</reference>
<dbReference type="GO" id="GO:0071555">
    <property type="term" value="P:cell wall organization"/>
    <property type="evidence" value="ECO:0007669"/>
    <property type="project" value="UniProtKB-KW"/>
</dbReference>
<dbReference type="Pfam" id="PF01476">
    <property type="entry name" value="LysM"/>
    <property type="match status" value="1"/>
</dbReference>
<dbReference type="PROSITE" id="PS51782">
    <property type="entry name" value="LYSM"/>
    <property type="match status" value="1"/>
</dbReference>
<organism evidence="7">
    <name type="scientific">hydrothermal vent metagenome</name>
    <dbReference type="NCBI Taxonomy" id="652676"/>
    <lineage>
        <taxon>unclassified sequences</taxon>
        <taxon>metagenomes</taxon>
        <taxon>ecological metagenomes</taxon>
    </lineage>
</organism>
<dbReference type="PANTHER" id="PTHR30404:SF0">
    <property type="entry name" value="N-ACETYLMURAMOYL-L-ALANINE AMIDASE AMIC"/>
    <property type="match status" value="1"/>
</dbReference>
<dbReference type="PANTHER" id="PTHR30404">
    <property type="entry name" value="N-ACETYLMURAMOYL-L-ALANINE AMIDASE"/>
    <property type="match status" value="1"/>
</dbReference>
<dbReference type="InterPro" id="IPR021731">
    <property type="entry name" value="AMIN_dom"/>
</dbReference>
<dbReference type="EC" id="3.5.1.28" evidence="7"/>
<dbReference type="Gene3D" id="3.40.630.40">
    <property type="entry name" value="Zn-dependent exopeptidases"/>
    <property type="match status" value="1"/>
</dbReference>
<dbReference type="SUPFAM" id="SSF53187">
    <property type="entry name" value="Zn-dependent exopeptidases"/>
    <property type="match status" value="1"/>
</dbReference>
<dbReference type="GO" id="GO:0009253">
    <property type="term" value="P:peptidoglycan catabolic process"/>
    <property type="evidence" value="ECO:0007669"/>
    <property type="project" value="InterPro"/>
</dbReference>
<evidence type="ECO:0000313" key="7">
    <source>
        <dbReference type="EMBL" id="VAW78629.1"/>
    </source>
</evidence>